<keyword evidence="9 10" id="KW-0326">Glycosidase</keyword>
<dbReference type="InterPro" id="IPR003651">
    <property type="entry name" value="Endonuclease3_FeS-loop_motif"/>
</dbReference>
<accession>A0ABV0EBL4</accession>
<dbReference type="NCBIfam" id="TIGR01083">
    <property type="entry name" value="nth"/>
    <property type="match status" value="1"/>
</dbReference>
<comment type="catalytic activity">
    <reaction evidence="10">
        <text>2'-deoxyribonucleotide-(2'-deoxyribose 5'-phosphate)-2'-deoxyribonucleotide-DNA = a 3'-end 2'-deoxyribonucleotide-(2,3-dehydro-2,3-deoxyribose 5'-phosphate)-DNA + a 5'-end 5'-phospho-2'-deoxyribonucleoside-DNA + H(+)</text>
        <dbReference type="Rhea" id="RHEA:66592"/>
        <dbReference type="Rhea" id="RHEA-COMP:13180"/>
        <dbReference type="Rhea" id="RHEA-COMP:16897"/>
        <dbReference type="Rhea" id="RHEA-COMP:17067"/>
        <dbReference type="ChEBI" id="CHEBI:15378"/>
        <dbReference type="ChEBI" id="CHEBI:136412"/>
        <dbReference type="ChEBI" id="CHEBI:157695"/>
        <dbReference type="ChEBI" id="CHEBI:167181"/>
        <dbReference type="EC" id="4.2.99.18"/>
    </reaction>
</comment>
<dbReference type="Pfam" id="PF00730">
    <property type="entry name" value="HhH-GPD"/>
    <property type="match status" value="1"/>
</dbReference>
<evidence type="ECO:0000256" key="8">
    <source>
        <dbReference type="ARBA" id="ARBA00023204"/>
    </source>
</evidence>
<reference evidence="12 13" key="1">
    <citation type="submission" date="2024-02" db="EMBL/GenBank/DDBJ databases">
        <title>New thermophilic sulfur-oxidizing bacteria from a hot springs of the Uzon caldera (Kamchatka, Russia).</title>
        <authorList>
            <person name="Dukat A.M."/>
            <person name="Elcheninov A.G."/>
            <person name="Frolov E.N."/>
        </authorList>
    </citation>
    <scope>NUCLEOTIDE SEQUENCE [LARGE SCALE GENOMIC DNA]</scope>
    <source>
        <strain evidence="12 13">AK1</strain>
    </source>
</reference>
<dbReference type="SMART" id="SM00525">
    <property type="entry name" value="FES"/>
    <property type="match status" value="1"/>
</dbReference>
<dbReference type="InterPro" id="IPR004036">
    <property type="entry name" value="Endonuclease-III-like_CS2"/>
</dbReference>
<evidence type="ECO:0000256" key="4">
    <source>
        <dbReference type="ARBA" id="ARBA00022763"/>
    </source>
</evidence>
<dbReference type="RefSeq" id="WP_347306524.1">
    <property type="nucleotide sequence ID" value="NZ_JBAJEX010000001.1"/>
</dbReference>
<keyword evidence="6 10" id="KW-0408">Iron</keyword>
<comment type="similarity">
    <text evidence="1 10">Belongs to the Nth/MutY family.</text>
</comment>
<protein>
    <recommendedName>
        <fullName evidence="10">Endonuclease III</fullName>
        <ecNumber evidence="10">4.2.99.18</ecNumber>
    </recommendedName>
    <alternativeName>
        <fullName evidence="10">DNA-(apurinic or apyrimidinic site) lyase</fullName>
    </alternativeName>
</protein>
<keyword evidence="7 10" id="KW-0411">Iron-sulfur</keyword>
<evidence type="ECO:0000256" key="2">
    <source>
        <dbReference type="ARBA" id="ARBA00022485"/>
    </source>
</evidence>
<evidence type="ECO:0000256" key="3">
    <source>
        <dbReference type="ARBA" id="ARBA00022723"/>
    </source>
</evidence>
<evidence type="ECO:0000256" key="6">
    <source>
        <dbReference type="ARBA" id="ARBA00023004"/>
    </source>
</evidence>
<evidence type="ECO:0000256" key="10">
    <source>
        <dbReference type="HAMAP-Rule" id="MF_00942"/>
    </source>
</evidence>
<evidence type="ECO:0000256" key="1">
    <source>
        <dbReference type="ARBA" id="ARBA00008343"/>
    </source>
</evidence>
<keyword evidence="3 10" id="KW-0479">Metal-binding</keyword>
<keyword evidence="12" id="KW-0255">Endonuclease</keyword>
<dbReference type="Gene3D" id="1.10.1670.10">
    <property type="entry name" value="Helix-hairpin-Helix base-excision DNA repair enzymes (C-terminal)"/>
    <property type="match status" value="1"/>
</dbReference>
<keyword evidence="8 10" id="KW-0234">DNA repair</keyword>
<evidence type="ECO:0000259" key="11">
    <source>
        <dbReference type="SMART" id="SM00478"/>
    </source>
</evidence>
<evidence type="ECO:0000313" key="13">
    <source>
        <dbReference type="Proteomes" id="UP001482231"/>
    </source>
</evidence>
<dbReference type="GO" id="GO:0004519">
    <property type="term" value="F:endonuclease activity"/>
    <property type="evidence" value="ECO:0007669"/>
    <property type="project" value="UniProtKB-KW"/>
</dbReference>
<feature type="binding site" evidence="10">
    <location>
        <position position="196"/>
    </location>
    <ligand>
        <name>[4Fe-4S] cluster</name>
        <dbReference type="ChEBI" id="CHEBI:49883"/>
    </ligand>
</feature>
<proteinExistence type="inferred from homology"/>
<keyword evidence="5 10" id="KW-0378">Hydrolase</keyword>
<dbReference type="Gene3D" id="1.10.340.30">
    <property type="entry name" value="Hypothetical protein, domain 2"/>
    <property type="match status" value="1"/>
</dbReference>
<evidence type="ECO:0000313" key="12">
    <source>
        <dbReference type="EMBL" id="MEO1765934.1"/>
    </source>
</evidence>
<keyword evidence="2 10" id="KW-0004">4Fe-4S</keyword>
<dbReference type="Pfam" id="PF00633">
    <property type="entry name" value="HHH"/>
    <property type="match status" value="1"/>
</dbReference>
<feature type="binding site" evidence="10">
    <location>
        <position position="189"/>
    </location>
    <ligand>
        <name>[4Fe-4S] cluster</name>
        <dbReference type="ChEBI" id="CHEBI:49883"/>
    </ligand>
</feature>
<dbReference type="InterPro" id="IPR023170">
    <property type="entry name" value="HhH_base_excis_C"/>
</dbReference>
<dbReference type="EMBL" id="JBAJEX010000001">
    <property type="protein sequence ID" value="MEO1765934.1"/>
    <property type="molecule type" value="Genomic_DNA"/>
</dbReference>
<dbReference type="SMART" id="SM00478">
    <property type="entry name" value="ENDO3c"/>
    <property type="match status" value="1"/>
</dbReference>
<keyword evidence="13" id="KW-1185">Reference proteome</keyword>
<dbReference type="Proteomes" id="UP001482231">
    <property type="component" value="Unassembled WGS sequence"/>
</dbReference>
<name>A0ABV0EBL4_9BURK</name>
<dbReference type="PIRSF" id="PIRSF001435">
    <property type="entry name" value="Nth"/>
    <property type="match status" value="1"/>
</dbReference>
<keyword evidence="10" id="KW-0238">DNA-binding</keyword>
<dbReference type="SUPFAM" id="SSF48150">
    <property type="entry name" value="DNA-glycosylase"/>
    <property type="match status" value="1"/>
</dbReference>
<feature type="binding site" evidence="10">
    <location>
        <position position="205"/>
    </location>
    <ligand>
        <name>[4Fe-4S] cluster</name>
        <dbReference type="ChEBI" id="CHEBI:49883"/>
    </ligand>
</feature>
<comment type="function">
    <text evidence="10">DNA repair enzyme that has both DNA N-glycosylase activity and AP-lyase activity. The DNA N-glycosylase activity releases various damaged pyrimidines from DNA by cleaving the N-glycosidic bond, leaving an AP (apurinic/apyrimidinic) site. The AP-lyase activity cleaves the phosphodiester bond 3' to the AP site by a beta-elimination, leaving a 3'-terminal unsaturated sugar and a product with a terminal 5'-phosphate.</text>
</comment>
<dbReference type="PANTHER" id="PTHR10359">
    <property type="entry name" value="A/G-SPECIFIC ADENINE GLYCOSYLASE/ENDONUCLEASE III"/>
    <property type="match status" value="1"/>
</dbReference>
<feature type="domain" description="HhH-GPD" evidence="11">
    <location>
        <begin position="40"/>
        <end position="187"/>
    </location>
</feature>
<dbReference type="InterPro" id="IPR004035">
    <property type="entry name" value="Endouclease-III_FeS-bd_BS"/>
</dbReference>
<dbReference type="PROSITE" id="PS00764">
    <property type="entry name" value="ENDONUCLEASE_III_1"/>
    <property type="match status" value="1"/>
</dbReference>
<keyword evidence="10" id="KW-0456">Lyase</keyword>
<comment type="cofactor">
    <cofactor evidence="10">
        <name>[4Fe-4S] cluster</name>
        <dbReference type="ChEBI" id="CHEBI:49883"/>
    </cofactor>
    <text evidence="10">Binds 1 [4Fe-4S] cluster.</text>
</comment>
<gene>
    <name evidence="10 12" type="primary">nth</name>
    <name evidence="12" type="ORF">V6E02_01695</name>
</gene>
<dbReference type="PANTHER" id="PTHR10359:SF18">
    <property type="entry name" value="ENDONUCLEASE III"/>
    <property type="match status" value="1"/>
</dbReference>
<dbReference type="HAMAP" id="MF_00942">
    <property type="entry name" value="Nth"/>
    <property type="match status" value="1"/>
</dbReference>
<dbReference type="PROSITE" id="PS01155">
    <property type="entry name" value="ENDONUCLEASE_III_2"/>
    <property type="match status" value="1"/>
</dbReference>
<keyword evidence="12" id="KW-0540">Nuclease</keyword>
<comment type="caution">
    <text evidence="12">The sequence shown here is derived from an EMBL/GenBank/DDBJ whole genome shotgun (WGS) entry which is preliminary data.</text>
</comment>
<evidence type="ECO:0000256" key="5">
    <source>
        <dbReference type="ARBA" id="ARBA00022801"/>
    </source>
</evidence>
<dbReference type="Pfam" id="PF10576">
    <property type="entry name" value="EndIII_4Fe-2S"/>
    <property type="match status" value="1"/>
</dbReference>
<dbReference type="EC" id="4.2.99.18" evidence="10"/>
<dbReference type="InterPro" id="IPR005759">
    <property type="entry name" value="Nth"/>
</dbReference>
<dbReference type="InterPro" id="IPR003265">
    <property type="entry name" value="HhH-GPD_domain"/>
</dbReference>
<dbReference type="CDD" id="cd00056">
    <property type="entry name" value="ENDO3c"/>
    <property type="match status" value="1"/>
</dbReference>
<keyword evidence="4 10" id="KW-0227">DNA damage</keyword>
<evidence type="ECO:0000256" key="7">
    <source>
        <dbReference type="ARBA" id="ARBA00023014"/>
    </source>
</evidence>
<organism evidence="12 13">
    <name type="scientific">Thiobacter aerophilum</name>
    <dbReference type="NCBI Taxonomy" id="3121275"/>
    <lineage>
        <taxon>Bacteria</taxon>
        <taxon>Pseudomonadati</taxon>
        <taxon>Pseudomonadota</taxon>
        <taxon>Betaproteobacteria</taxon>
        <taxon>Burkholderiales</taxon>
        <taxon>Thiobacteraceae</taxon>
        <taxon>Thiobacter</taxon>
    </lineage>
</organism>
<feature type="binding site" evidence="10">
    <location>
        <position position="199"/>
    </location>
    <ligand>
        <name>[4Fe-4S] cluster</name>
        <dbReference type="ChEBI" id="CHEBI:49883"/>
    </ligand>
</feature>
<evidence type="ECO:0000256" key="9">
    <source>
        <dbReference type="ARBA" id="ARBA00023295"/>
    </source>
</evidence>
<sequence>MTAPANRAREILARLLKAHPNPRLALVYHNPLELLVAVILSAQCTDARVNEVTRTLFRKYRSARDYAEADPAELEADIRPTGFYRNKARLLIACCRKLVADFGGRVPDSLEAMLTLPGVGRKTANMVLGNAFGIPGIAVDTHVARVAQRLGLAASDDPEEIERALMQALPKQDWVTASNVLILHGRETCTARKPRCGECVLRDLCPWPGKTA</sequence>
<dbReference type="InterPro" id="IPR011257">
    <property type="entry name" value="DNA_glycosylase"/>
</dbReference>
<dbReference type="InterPro" id="IPR000445">
    <property type="entry name" value="HhH_motif"/>
</dbReference>